<dbReference type="PANTHER" id="PTHR33525:SF4">
    <property type="entry name" value="CYCLIC DI-GMP PHOSPHODIESTERASE CDGJ"/>
    <property type="match status" value="1"/>
</dbReference>
<name>A0A7W2FCQ8_9BURK</name>
<reference evidence="2 3" key="1">
    <citation type="submission" date="2020-07" db="EMBL/GenBank/DDBJ databases">
        <title>Novel species isolated from subtropical streams in China.</title>
        <authorList>
            <person name="Lu H."/>
        </authorList>
    </citation>
    <scope>NUCLEOTIDE SEQUENCE [LARGE SCALE GENOMIC DNA]</scope>
    <source>
        <strain evidence="2 3">LX47W</strain>
    </source>
</reference>
<organism evidence="2 3">
    <name type="scientific">Rugamonas apoptosis</name>
    <dbReference type="NCBI Taxonomy" id="2758570"/>
    <lineage>
        <taxon>Bacteria</taxon>
        <taxon>Pseudomonadati</taxon>
        <taxon>Pseudomonadota</taxon>
        <taxon>Betaproteobacteria</taxon>
        <taxon>Burkholderiales</taxon>
        <taxon>Oxalobacteraceae</taxon>
        <taxon>Telluria group</taxon>
        <taxon>Rugamonas</taxon>
    </lineage>
</organism>
<proteinExistence type="predicted"/>
<evidence type="ECO:0000313" key="3">
    <source>
        <dbReference type="Proteomes" id="UP000573499"/>
    </source>
</evidence>
<dbReference type="Pfam" id="PF08668">
    <property type="entry name" value="HDOD"/>
    <property type="match status" value="1"/>
</dbReference>
<protein>
    <submittedName>
        <fullName evidence="2">HDOD domain-containing protein</fullName>
    </submittedName>
</protein>
<dbReference type="PROSITE" id="PS51833">
    <property type="entry name" value="HDOD"/>
    <property type="match status" value="1"/>
</dbReference>
<sequence>MTVSPATTPLYPQLLADRNGRPAGLLFEADPALAPSALPQEALAELARHGGCYYRANLSEVLAEALKAQGWQPLEGEQLQRADTAFPPALAPSVHWVEGDWFLAPPPQPVGQQAMSRALALQLVQLVSADADTHEIESVLRRDPTLSYQLLRLVNSLGVGSGRRVTSFSQAILILGRAQLRRWLNLMLFCTRDGDLRSPMLLGRVAVRARAMESLALATGMDKAHQEQAFMAGMFSLLGVLFGLPLADVLQPLTIAEAVQHALLRHEGEMGELLRLLEQAERREFAAVAAQLARLALSGAEFNQIVADAHLWMQSVAASAADMGHA</sequence>
<comment type="caution">
    <text evidence="2">The sequence shown here is derived from an EMBL/GenBank/DDBJ whole genome shotgun (WGS) entry which is preliminary data.</text>
</comment>
<dbReference type="Gene3D" id="1.10.3210.10">
    <property type="entry name" value="Hypothetical protein af1432"/>
    <property type="match status" value="1"/>
</dbReference>
<gene>
    <name evidence="2" type="ORF">H3H39_19845</name>
</gene>
<dbReference type="SUPFAM" id="SSF109604">
    <property type="entry name" value="HD-domain/PDEase-like"/>
    <property type="match status" value="1"/>
</dbReference>
<feature type="domain" description="HDOD" evidence="1">
    <location>
        <begin position="113"/>
        <end position="301"/>
    </location>
</feature>
<dbReference type="InterPro" id="IPR052340">
    <property type="entry name" value="RNase_Y/CdgJ"/>
</dbReference>
<dbReference type="InterPro" id="IPR013976">
    <property type="entry name" value="HDOD"/>
</dbReference>
<evidence type="ECO:0000259" key="1">
    <source>
        <dbReference type="PROSITE" id="PS51833"/>
    </source>
</evidence>
<keyword evidence="3" id="KW-1185">Reference proteome</keyword>
<evidence type="ECO:0000313" key="2">
    <source>
        <dbReference type="EMBL" id="MBA5689301.1"/>
    </source>
</evidence>
<dbReference type="RefSeq" id="WP_182155739.1">
    <property type="nucleotide sequence ID" value="NZ_JACEZU010000010.1"/>
</dbReference>
<dbReference type="Proteomes" id="UP000573499">
    <property type="component" value="Unassembled WGS sequence"/>
</dbReference>
<accession>A0A7W2FCQ8</accession>
<dbReference type="PANTHER" id="PTHR33525">
    <property type="match status" value="1"/>
</dbReference>
<dbReference type="EMBL" id="JACEZU010000010">
    <property type="protein sequence ID" value="MBA5689301.1"/>
    <property type="molecule type" value="Genomic_DNA"/>
</dbReference>
<dbReference type="AlphaFoldDB" id="A0A7W2FCQ8"/>